<keyword evidence="2" id="KW-0677">Repeat</keyword>
<evidence type="ECO:0000256" key="2">
    <source>
        <dbReference type="ARBA" id="ARBA00022737"/>
    </source>
</evidence>
<evidence type="ECO:0000313" key="4">
    <source>
        <dbReference type="EMBL" id="KAF2149444.1"/>
    </source>
</evidence>
<dbReference type="InterPro" id="IPR015943">
    <property type="entry name" value="WD40/YVTN_repeat-like_dom_sf"/>
</dbReference>
<dbReference type="SUPFAM" id="SSF50998">
    <property type="entry name" value="Quinoprotein alcohol dehydrogenase-like"/>
    <property type="match status" value="1"/>
</dbReference>
<dbReference type="SUPFAM" id="SSF52540">
    <property type="entry name" value="P-loop containing nucleoside triphosphate hydrolases"/>
    <property type="match status" value="1"/>
</dbReference>
<dbReference type="InterPro" id="IPR019775">
    <property type="entry name" value="WD40_repeat_CS"/>
</dbReference>
<evidence type="ECO:0000259" key="3">
    <source>
        <dbReference type="Pfam" id="PF24883"/>
    </source>
</evidence>
<protein>
    <recommendedName>
        <fullName evidence="3">Nephrocystin 3-like N-terminal domain-containing protein</fullName>
    </recommendedName>
</protein>
<dbReference type="SUPFAM" id="SSF69322">
    <property type="entry name" value="Tricorn protease domain 2"/>
    <property type="match status" value="1"/>
</dbReference>
<name>A0A9P4MGY6_9PEZI</name>
<evidence type="ECO:0000256" key="1">
    <source>
        <dbReference type="ARBA" id="ARBA00022574"/>
    </source>
</evidence>
<dbReference type="InterPro" id="IPR027417">
    <property type="entry name" value="P-loop_NTPase"/>
</dbReference>
<dbReference type="Pfam" id="PF00400">
    <property type="entry name" value="WD40"/>
    <property type="match status" value="5"/>
</dbReference>
<organism evidence="4 5">
    <name type="scientific">Myriangium duriaei CBS 260.36</name>
    <dbReference type="NCBI Taxonomy" id="1168546"/>
    <lineage>
        <taxon>Eukaryota</taxon>
        <taxon>Fungi</taxon>
        <taxon>Dikarya</taxon>
        <taxon>Ascomycota</taxon>
        <taxon>Pezizomycotina</taxon>
        <taxon>Dothideomycetes</taxon>
        <taxon>Dothideomycetidae</taxon>
        <taxon>Myriangiales</taxon>
        <taxon>Myriangiaceae</taxon>
        <taxon>Myriangium</taxon>
    </lineage>
</organism>
<evidence type="ECO:0000313" key="5">
    <source>
        <dbReference type="Proteomes" id="UP000799439"/>
    </source>
</evidence>
<dbReference type="AlphaFoldDB" id="A0A9P4MGY6"/>
<accession>A0A9P4MGY6</accession>
<keyword evidence="1" id="KW-0853">WD repeat</keyword>
<dbReference type="EMBL" id="ML996091">
    <property type="protein sequence ID" value="KAF2149444.1"/>
    <property type="molecule type" value="Genomic_DNA"/>
</dbReference>
<dbReference type="InterPro" id="IPR056884">
    <property type="entry name" value="NPHP3-like_N"/>
</dbReference>
<dbReference type="SMART" id="SM00320">
    <property type="entry name" value="WD40"/>
    <property type="match status" value="11"/>
</dbReference>
<dbReference type="Gene3D" id="3.40.50.300">
    <property type="entry name" value="P-loop containing nucleotide triphosphate hydrolases"/>
    <property type="match status" value="1"/>
</dbReference>
<comment type="caution">
    <text evidence="4">The sequence shown here is derived from an EMBL/GenBank/DDBJ whole genome shotgun (WGS) entry which is preliminary data.</text>
</comment>
<dbReference type="CDD" id="cd00200">
    <property type="entry name" value="WD40"/>
    <property type="match status" value="1"/>
</dbReference>
<dbReference type="Pfam" id="PF24883">
    <property type="entry name" value="NPHP3_N"/>
    <property type="match status" value="1"/>
</dbReference>
<dbReference type="PANTHER" id="PTHR44019">
    <property type="entry name" value="WD REPEAT-CONTAINING PROTEIN 55"/>
    <property type="match status" value="1"/>
</dbReference>
<sequence>MSTFLNTGLKAAITDGSVSATSYQDFPVSPPKTTTAFEQLETIDNAAFDSFAEQHNKTCMDGTRVEILQNIELWTTNPDARCIYWLKGMAGSGKSTIARTVARRLCDNNRLAGSFFFKRGEGPRSDARYLFPTLSKQIVEYIAGTCSLIENRVRANPRIATQSLRHQFEELIYHPLHDLGKSALESKVFIAVIDALDECDSVSDVQAIVRLFQHFYHQLGLSNLRLFITSRPEAPIRHEFGRLEQSIYSPVVLQKIQEKTIYDDIALYLHSELRTWSEEPATRRLNLQISAIWPSKRKLDSLTRMATPLFISASTACRFIKEHKRGLPDERLSILLSHNSYKTGSLLGSIYKPILDQVLVGFDEEELSSVKSDFHKVVGTIVLAFEPISASTVETFHEIRQCDITAILDSLHSILDVPEPVDSPIRPFHLSFHDYLVSDKQHSEWFWIDEHGSHSRMASRCLDLLSDNLLQNPFNVQDPGTQRIDLERSTILEAIPVHIAYACRYWAKHLELSNRPVQDDDEVHRFLKTRLAFWVETSGWLGFVTDCLAMVQSISSLLQEPCSQIRELLHDANRFLRQNLFILDLAPLQLYSSCLRFAPQSSLVRAESEVHISHDLCMTKHVTETWGSEMQKLEHHEIVVHAAFSPDGKVIASLTGDGAVAFWSPSTGRRTHELGIKDKARYIAFSPVGEMLAVATAVGTSFWDPVTGLELEMSSIAGLDGPLVFSPNGQLLAGHQRRTEQTVLWDMLAKPDMRVHKNFGQANEVAFSQDGAIIAFNSYLRDTYVWDLTLGHAKPMPKDYGKFDTPVSFSPVGHVLASGELNGIPRIWNVSTGVELERLKPEVALPQSSHGILSMAFSPRGDVLATGTTGGIISVWDLESGQELQRLIGQPLPITSIEFSPDGKTLASAGYETSICLWDPSSQPTSSKATSSVQRLKGLKRGITSMLFSPDGLILAAAYKTDDYKPQIVLWDSATGSELHTFDGSNAQNVCLAFSFDGGMLASPLESKVISLLDPVDGQLLQTLKGHEDYISCVTFSQDGMILASGSEDKTVRLWDLQTGLVTHKLDHVEEVCSVAFSPNGKMLICGSAEKIFFWDLVSKIMTKTLKDGRRHVGVVLWISKDGLILISCDSFGRDVWVWDTSTGTQIARSTSDDMNPTFGFPELGYKAVFEGNCRLSIQSSTRNNLQNGSIQETQLSLSEDNIWVRRRGKNFLWLPEDYRGVSCVSSHGILAIISSHPVPIFIKIIDH</sequence>
<dbReference type="SUPFAM" id="SSF50969">
    <property type="entry name" value="YVTN repeat-like/Quinoprotein amine dehydrogenase"/>
    <property type="match status" value="1"/>
</dbReference>
<dbReference type="Proteomes" id="UP000799439">
    <property type="component" value="Unassembled WGS sequence"/>
</dbReference>
<dbReference type="PANTHER" id="PTHR44019:SF8">
    <property type="entry name" value="POC1 CENTRIOLAR PROTEIN HOMOLOG"/>
    <property type="match status" value="1"/>
</dbReference>
<dbReference type="InterPro" id="IPR011044">
    <property type="entry name" value="Quino_amine_DH_bsu"/>
</dbReference>
<dbReference type="InterPro" id="IPR011047">
    <property type="entry name" value="Quinoprotein_ADH-like_sf"/>
</dbReference>
<proteinExistence type="predicted"/>
<keyword evidence="5" id="KW-1185">Reference proteome</keyword>
<dbReference type="PROSITE" id="PS00678">
    <property type="entry name" value="WD_REPEATS_1"/>
    <property type="match status" value="1"/>
</dbReference>
<dbReference type="InterPro" id="IPR001680">
    <property type="entry name" value="WD40_rpt"/>
</dbReference>
<dbReference type="InterPro" id="IPR050505">
    <property type="entry name" value="WDR55/POC1"/>
</dbReference>
<dbReference type="OrthoDB" id="674604at2759"/>
<feature type="domain" description="Nephrocystin 3-like N-terminal" evidence="3">
    <location>
        <begin position="68"/>
        <end position="231"/>
    </location>
</feature>
<dbReference type="Gene3D" id="2.130.10.10">
    <property type="entry name" value="YVTN repeat-like/Quinoprotein amine dehydrogenase"/>
    <property type="match status" value="3"/>
</dbReference>
<reference evidence="4" key="1">
    <citation type="journal article" date="2020" name="Stud. Mycol.">
        <title>101 Dothideomycetes genomes: a test case for predicting lifestyles and emergence of pathogens.</title>
        <authorList>
            <person name="Haridas S."/>
            <person name="Albert R."/>
            <person name="Binder M."/>
            <person name="Bloem J."/>
            <person name="Labutti K."/>
            <person name="Salamov A."/>
            <person name="Andreopoulos B."/>
            <person name="Baker S."/>
            <person name="Barry K."/>
            <person name="Bills G."/>
            <person name="Bluhm B."/>
            <person name="Cannon C."/>
            <person name="Castanera R."/>
            <person name="Culley D."/>
            <person name="Daum C."/>
            <person name="Ezra D."/>
            <person name="Gonzalez J."/>
            <person name="Henrissat B."/>
            <person name="Kuo A."/>
            <person name="Liang C."/>
            <person name="Lipzen A."/>
            <person name="Lutzoni F."/>
            <person name="Magnuson J."/>
            <person name="Mondo S."/>
            <person name="Nolan M."/>
            <person name="Ohm R."/>
            <person name="Pangilinan J."/>
            <person name="Park H.-J."/>
            <person name="Ramirez L."/>
            <person name="Alfaro M."/>
            <person name="Sun H."/>
            <person name="Tritt A."/>
            <person name="Yoshinaga Y."/>
            <person name="Zwiers L.-H."/>
            <person name="Turgeon B."/>
            <person name="Goodwin S."/>
            <person name="Spatafora J."/>
            <person name="Crous P."/>
            <person name="Grigoriev I."/>
        </authorList>
    </citation>
    <scope>NUCLEOTIDE SEQUENCE</scope>
    <source>
        <strain evidence="4">CBS 260.36</strain>
    </source>
</reference>
<gene>
    <name evidence="4" type="ORF">K461DRAFT_315461</name>
</gene>